<name>A0ABY9EBN3_9GAMM</name>
<evidence type="ECO:0008006" key="4">
    <source>
        <dbReference type="Google" id="ProtNLM"/>
    </source>
</evidence>
<sequence length="360" mass="40543">MNRVKTIAGNGTVLSDTSNHWKANEEGTGAKRRYRTQLQRTEVTKRDLNNAFLQRKVNSYIYDDFDNLISLSAKIYDNARQLLRSATTTNGYINNGSSWILGLLQKVTVKVQVTGKLEKTRKSAWTYNTNTGKALTEKILHPSTEVVLQQTHFENIDYFGNHRRTRITGPDFDARQSTMAYDSTGRFVVKATNALGHIATSNYYPDGHINAGMIKTTIDSNQITTHYLYDSFGRATTTTYAYGTEEPVRTRTSFQWCRDMNGLCPARAVYGIVKSSEGGAASRVFIDRLGREIKRSTQTLDGRFAHVISRYNALGHTESVSEPHCNGSPEYQLPLSTMPWAEPYAQPMLRVGLIQWNIAV</sequence>
<evidence type="ECO:0000256" key="1">
    <source>
        <dbReference type="SAM" id="MobiDB-lite"/>
    </source>
</evidence>
<proteinExistence type="predicted"/>
<evidence type="ECO:0000313" key="3">
    <source>
        <dbReference type="Proteomes" id="UP001321520"/>
    </source>
</evidence>
<feature type="region of interest" description="Disordered" evidence="1">
    <location>
        <begin position="1"/>
        <end position="29"/>
    </location>
</feature>
<dbReference type="RefSeq" id="WP_301414528.1">
    <property type="nucleotide sequence ID" value="NZ_CP098023.1"/>
</dbReference>
<dbReference type="EMBL" id="CP098023">
    <property type="protein sequence ID" value="WKD48755.1"/>
    <property type="molecule type" value="Genomic_DNA"/>
</dbReference>
<accession>A0ABY9EBN3</accession>
<gene>
    <name evidence="2" type="ORF">M8T91_12645</name>
</gene>
<dbReference type="Gene3D" id="2.180.10.10">
    <property type="entry name" value="RHS repeat-associated core"/>
    <property type="match status" value="1"/>
</dbReference>
<keyword evidence="3" id="KW-1185">Reference proteome</keyword>
<organism evidence="2 3">
    <name type="scientific">Microbulbifer spongiae</name>
    <dbReference type="NCBI Taxonomy" id="2944933"/>
    <lineage>
        <taxon>Bacteria</taxon>
        <taxon>Pseudomonadati</taxon>
        <taxon>Pseudomonadota</taxon>
        <taxon>Gammaproteobacteria</taxon>
        <taxon>Cellvibrionales</taxon>
        <taxon>Microbulbiferaceae</taxon>
        <taxon>Microbulbifer</taxon>
    </lineage>
</organism>
<evidence type="ECO:0000313" key="2">
    <source>
        <dbReference type="EMBL" id="WKD48755.1"/>
    </source>
</evidence>
<dbReference type="Proteomes" id="UP001321520">
    <property type="component" value="Chromosome"/>
</dbReference>
<protein>
    <recommendedName>
        <fullName evidence="4">RHS repeat protein</fullName>
    </recommendedName>
</protein>
<feature type="compositionally biased region" description="Polar residues" evidence="1">
    <location>
        <begin position="12"/>
        <end position="21"/>
    </location>
</feature>
<reference evidence="2 3" key="1">
    <citation type="submission" date="2022-05" db="EMBL/GenBank/DDBJ databases">
        <title>Microbulbifer sp. nov., isolated from sponge.</title>
        <authorList>
            <person name="Gao L."/>
        </authorList>
    </citation>
    <scope>NUCLEOTIDE SEQUENCE [LARGE SCALE GENOMIC DNA]</scope>
    <source>
        <strain evidence="2 3">MI-G</strain>
    </source>
</reference>